<protein>
    <submittedName>
        <fullName evidence="1">Uncharacterized protein</fullName>
    </submittedName>
</protein>
<dbReference type="Proteomes" id="UP000251197">
    <property type="component" value="Unassembled WGS sequence"/>
</dbReference>
<gene>
    <name evidence="1" type="ORF">CO704_22300</name>
    <name evidence="2" type="ORF">NCTC12120_01965</name>
</gene>
<dbReference type="EMBL" id="CP023525">
    <property type="protein sequence ID" value="ATF95316.1"/>
    <property type="molecule type" value="Genomic_DNA"/>
</dbReference>
<dbReference type="RefSeq" id="WP_061275920.1">
    <property type="nucleotide sequence ID" value="NZ_CP023525.1"/>
</dbReference>
<organism evidence="1 3">
    <name type="scientific">Cedecea neteri</name>
    <dbReference type="NCBI Taxonomy" id="158822"/>
    <lineage>
        <taxon>Bacteria</taxon>
        <taxon>Pseudomonadati</taxon>
        <taxon>Pseudomonadota</taxon>
        <taxon>Gammaproteobacteria</taxon>
        <taxon>Enterobacterales</taxon>
        <taxon>Enterobacteriaceae</taxon>
        <taxon>Cedecea</taxon>
    </lineage>
</organism>
<dbReference type="AlphaFoldDB" id="A0A291E5W6"/>
<name>A0A291E5W6_9ENTR</name>
<evidence type="ECO:0000313" key="4">
    <source>
        <dbReference type="Proteomes" id="UP000251197"/>
    </source>
</evidence>
<proteinExistence type="predicted"/>
<reference evidence="2 4" key="2">
    <citation type="submission" date="2018-06" db="EMBL/GenBank/DDBJ databases">
        <authorList>
            <consortium name="Pathogen Informatics"/>
            <person name="Doyle S."/>
        </authorList>
    </citation>
    <scope>NUCLEOTIDE SEQUENCE [LARGE SCALE GENOMIC DNA]</scope>
    <source>
        <strain evidence="2 4">NCTC12120</strain>
    </source>
</reference>
<evidence type="ECO:0000313" key="2">
    <source>
        <dbReference type="EMBL" id="SQA98114.1"/>
    </source>
</evidence>
<dbReference type="EMBL" id="UAVU01000003">
    <property type="protein sequence ID" value="SQA98114.1"/>
    <property type="molecule type" value="Genomic_DNA"/>
</dbReference>
<dbReference type="Proteomes" id="UP000217979">
    <property type="component" value="Chromosome"/>
</dbReference>
<dbReference type="NCBIfam" id="NF041551">
    <property type="entry name" value="YlcI_YnfO_N"/>
    <property type="match status" value="1"/>
</dbReference>
<evidence type="ECO:0000313" key="3">
    <source>
        <dbReference type="Proteomes" id="UP000217979"/>
    </source>
</evidence>
<reference evidence="1 3" key="1">
    <citation type="submission" date="2017-09" db="EMBL/GenBank/DDBJ databases">
        <title>FDA dAtabase for Regulatory Grade micrObial Sequences (FDA-ARGOS): Supporting development and validation of Infectious Disease Dx tests.</title>
        <authorList>
            <person name="Minogue T."/>
            <person name="Wolcott M."/>
            <person name="Wasieloski L."/>
            <person name="Aguilar W."/>
            <person name="Moore D."/>
            <person name="Tallon L."/>
            <person name="Sadzewicz L."/>
            <person name="Ott S."/>
            <person name="Zhao X."/>
            <person name="Nagaraj S."/>
            <person name="Vavikolanu K."/>
            <person name="Aluvathingal J."/>
            <person name="Nadendla S."/>
            <person name="Sichtig H."/>
        </authorList>
    </citation>
    <scope>NUCLEOTIDE SEQUENCE [LARGE SCALE GENOMIC DNA]</scope>
    <source>
        <strain evidence="1 3">FDAARGOS_392</strain>
    </source>
</reference>
<evidence type="ECO:0000313" key="1">
    <source>
        <dbReference type="EMBL" id="ATF95316.1"/>
    </source>
</evidence>
<accession>A0A291E5W6</accession>
<sequence length="59" mass="6763">MATKSINAKSQTLAARVPHEVVESMEEWKQEGESTGQFITATIKTEIQRRQQEKKTEDK</sequence>